<dbReference type="InterPro" id="IPR053977">
    <property type="entry name" value="Rv2466c-like"/>
</dbReference>
<evidence type="ECO:0000313" key="1">
    <source>
        <dbReference type="EMBL" id="CAB4861359.1"/>
    </source>
</evidence>
<proteinExistence type="predicted"/>
<dbReference type="InterPro" id="IPR036249">
    <property type="entry name" value="Thioredoxin-like_sf"/>
</dbReference>
<name>A0A6J7CYX9_9ZZZZ</name>
<dbReference type="EMBL" id="CAFBLP010000004">
    <property type="protein sequence ID" value="CAB4861359.1"/>
    <property type="molecule type" value="Genomic_DNA"/>
</dbReference>
<organism evidence="1">
    <name type="scientific">freshwater metagenome</name>
    <dbReference type="NCBI Taxonomy" id="449393"/>
    <lineage>
        <taxon>unclassified sequences</taxon>
        <taxon>metagenomes</taxon>
        <taxon>ecological metagenomes</taxon>
    </lineage>
</organism>
<gene>
    <name evidence="1" type="ORF">UFOPK3376_00282</name>
</gene>
<reference evidence="1" key="1">
    <citation type="submission" date="2020-05" db="EMBL/GenBank/DDBJ databases">
        <authorList>
            <person name="Chiriac C."/>
            <person name="Salcher M."/>
            <person name="Ghai R."/>
            <person name="Kavagutti S V."/>
        </authorList>
    </citation>
    <scope>NUCLEOTIDE SEQUENCE</scope>
</reference>
<dbReference type="Pfam" id="PF22234">
    <property type="entry name" value="Rv2466c-like"/>
    <property type="match status" value="1"/>
</dbReference>
<sequence length="212" mass="23879">MADLEFFFDPVCPWAWITSRWVAEVQQLRDYDVEWRFIALAVVNEDRTSDWYTPAYRAGHMAGMMSLRTADAVRLQHDNAAVGRLYTAIGTAFHLDQRRVEMQDDPLAFMTEMLGRADCDPLLASAVHDEVHDAYIRADTELAFERTGRDVGTPIITFHPGADNEASFFGPVIAKIPRGDHALKLWDAIQVLATTSGMAELKRSNRGSIDFT</sequence>
<accession>A0A6J7CYX9</accession>
<dbReference type="CDD" id="cd02972">
    <property type="entry name" value="DsbA_family"/>
    <property type="match status" value="1"/>
</dbReference>
<protein>
    <submittedName>
        <fullName evidence="1">Unannotated protein</fullName>
    </submittedName>
</protein>
<dbReference type="SUPFAM" id="SSF52833">
    <property type="entry name" value="Thioredoxin-like"/>
    <property type="match status" value="1"/>
</dbReference>
<dbReference type="AlphaFoldDB" id="A0A6J7CYX9"/>
<dbReference type="Gene3D" id="3.40.30.10">
    <property type="entry name" value="Glutaredoxin"/>
    <property type="match status" value="1"/>
</dbReference>